<dbReference type="VEuPathDB" id="FungiDB:VP01_1556g6"/>
<evidence type="ECO:0000313" key="3">
    <source>
        <dbReference type="Proteomes" id="UP000037035"/>
    </source>
</evidence>
<evidence type="ECO:0000313" key="2">
    <source>
        <dbReference type="EMBL" id="KNZ60426.1"/>
    </source>
</evidence>
<proteinExistence type="predicted"/>
<keyword evidence="3" id="KW-1185">Reference proteome</keyword>
<evidence type="ECO:0000256" key="1">
    <source>
        <dbReference type="SAM" id="Phobius"/>
    </source>
</evidence>
<organism evidence="2 3">
    <name type="scientific">Puccinia sorghi</name>
    <dbReference type="NCBI Taxonomy" id="27349"/>
    <lineage>
        <taxon>Eukaryota</taxon>
        <taxon>Fungi</taxon>
        <taxon>Dikarya</taxon>
        <taxon>Basidiomycota</taxon>
        <taxon>Pucciniomycotina</taxon>
        <taxon>Pucciniomycetes</taxon>
        <taxon>Pucciniales</taxon>
        <taxon>Pucciniaceae</taxon>
        <taxon>Puccinia</taxon>
    </lineage>
</organism>
<feature type="transmembrane region" description="Helical" evidence="1">
    <location>
        <begin position="6"/>
        <end position="27"/>
    </location>
</feature>
<keyword evidence="1" id="KW-0472">Membrane</keyword>
<dbReference type="EMBL" id="LAVV01006186">
    <property type="protein sequence ID" value="KNZ60426.1"/>
    <property type="molecule type" value="Genomic_DNA"/>
</dbReference>
<reference evidence="2 3" key="1">
    <citation type="submission" date="2015-08" db="EMBL/GenBank/DDBJ databases">
        <title>Next Generation Sequencing and Analysis of the Genome of Puccinia sorghi L Schw, the Causal Agent of Maize Common Rust.</title>
        <authorList>
            <person name="Rochi L."/>
            <person name="Burguener G."/>
            <person name="Darino M."/>
            <person name="Turjanski A."/>
            <person name="Kreff E."/>
            <person name="Dieguez M.J."/>
            <person name="Sacco F."/>
        </authorList>
    </citation>
    <scope>NUCLEOTIDE SEQUENCE [LARGE SCALE GENOMIC DNA]</scope>
    <source>
        <strain evidence="2 3">RO10H11247</strain>
    </source>
</reference>
<comment type="caution">
    <text evidence="2">The sequence shown here is derived from an EMBL/GenBank/DDBJ whole genome shotgun (WGS) entry which is preliminary data.</text>
</comment>
<sequence>MEFLRFSIMIALVGWFVKILGSISLIVQMPCCQSPVGLRKVSVIYGSTSSSNLGASRKIIREARCHGLRF</sequence>
<accession>A0A0L6VI22</accession>
<name>A0A0L6VI22_9BASI</name>
<keyword evidence="1" id="KW-0812">Transmembrane</keyword>
<dbReference type="AlphaFoldDB" id="A0A0L6VI22"/>
<dbReference type="Proteomes" id="UP000037035">
    <property type="component" value="Unassembled WGS sequence"/>
</dbReference>
<gene>
    <name evidence="2" type="ORF">VP01_1556g6</name>
</gene>
<protein>
    <submittedName>
        <fullName evidence="2">Putative signal peptide protein</fullName>
    </submittedName>
</protein>
<keyword evidence="1" id="KW-1133">Transmembrane helix</keyword>